<comment type="caution">
    <text evidence="2">The sequence shown here is derived from an EMBL/GenBank/DDBJ whole genome shotgun (WGS) entry which is preliminary data.</text>
</comment>
<keyword evidence="1" id="KW-1133">Transmembrane helix</keyword>
<feature type="transmembrane region" description="Helical" evidence="1">
    <location>
        <begin position="77"/>
        <end position="100"/>
    </location>
</feature>
<evidence type="ECO:0000313" key="3">
    <source>
        <dbReference type="Proteomes" id="UP000649617"/>
    </source>
</evidence>
<dbReference type="Proteomes" id="UP000649617">
    <property type="component" value="Unassembled WGS sequence"/>
</dbReference>
<keyword evidence="3" id="KW-1185">Reference proteome</keyword>
<evidence type="ECO:0000256" key="1">
    <source>
        <dbReference type="SAM" id="Phobius"/>
    </source>
</evidence>
<reference evidence="2" key="1">
    <citation type="submission" date="2021-02" db="EMBL/GenBank/DDBJ databases">
        <authorList>
            <person name="Dougan E. K."/>
            <person name="Rhodes N."/>
            <person name="Thang M."/>
            <person name="Chan C."/>
        </authorList>
    </citation>
    <scope>NUCLEOTIDE SEQUENCE</scope>
</reference>
<evidence type="ECO:0000313" key="2">
    <source>
        <dbReference type="EMBL" id="CAE7189456.1"/>
    </source>
</evidence>
<evidence type="ECO:0008006" key="4">
    <source>
        <dbReference type="Google" id="ProtNLM"/>
    </source>
</evidence>
<protein>
    <recommendedName>
        <fullName evidence="4">Apple domain-containing protein</fullName>
    </recommendedName>
</protein>
<keyword evidence="1" id="KW-0812">Transmembrane</keyword>
<feature type="transmembrane region" description="Helical" evidence="1">
    <location>
        <begin position="170"/>
        <end position="192"/>
    </location>
</feature>
<feature type="transmembrane region" description="Helical" evidence="1">
    <location>
        <begin position="248"/>
        <end position="268"/>
    </location>
</feature>
<name>A0A812IV61_SYMPI</name>
<accession>A0A812IV61</accession>
<organism evidence="2 3">
    <name type="scientific">Symbiodinium pilosum</name>
    <name type="common">Dinoflagellate</name>
    <dbReference type="NCBI Taxonomy" id="2952"/>
    <lineage>
        <taxon>Eukaryota</taxon>
        <taxon>Sar</taxon>
        <taxon>Alveolata</taxon>
        <taxon>Dinophyceae</taxon>
        <taxon>Suessiales</taxon>
        <taxon>Symbiodiniaceae</taxon>
        <taxon>Symbiodinium</taxon>
    </lineage>
</organism>
<gene>
    <name evidence="2" type="ORF">SPIL2461_LOCUS1413</name>
</gene>
<feature type="transmembrane region" description="Helical" evidence="1">
    <location>
        <begin position="394"/>
        <end position="418"/>
    </location>
</feature>
<sequence length="534" mass="56792">MESAGGCGGHGATEAQCSAASDLCQQCRTAVAARADTETEDGAAEGALLSSLDVGFLELHCVLPQWHDACQSSVADLGFALLLLAGGLLMLLAAGGLLLFDWYALPGLVSAAKPLPPSQAAAASKVGQPQLERCTVGVADALRMAAAVPMDMMTPQRLEGMPLAHALRHVFLFIALAAVVLRVATLVAFLMLVPGQRQLTDVLLETLLCLLPFLWCACSTRLSSSFTASASHLAFCGPGQRLPRFTTYAVLTVGSELYSTLVLSYAVATAPCDVPPWKPITFYCFGVLVAVIRCYSAVVALRLQDAAAGACRRILPKDACDLEPVAEGDIQCSIQDEELPDTAGSSLTQADGKSRRCWRITGTKDQTLAEAAPDVCRSPSKCCPARQKLWGRRLLIRVAAAVALVSAVASAVIVRAVVGEAAAPVQPSSCGVARNSTTTCVPWRLAGVHLVDRKTGELQMDLTNTLEECCSGCDGLADCQAWIFERMAKRCRWIQFDDAVCRQDPGDLRCRCYTNWGTAYGFKPKSSLVWLTAT</sequence>
<dbReference type="EMBL" id="CAJNIZ010001364">
    <property type="protein sequence ID" value="CAE7189456.1"/>
    <property type="molecule type" value="Genomic_DNA"/>
</dbReference>
<dbReference type="OrthoDB" id="436487at2759"/>
<proteinExistence type="predicted"/>
<keyword evidence="1" id="KW-0472">Membrane</keyword>
<feature type="transmembrane region" description="Helical" evidence="1">
    <location>
        <begin position="280"/>
        <end position="303"/>
    </location>
</feature>
<dbReference type="AlphaFoldDB" id="A0A812IV61"/>